<keyword evidence="3" id="KW-1185">Reference proteome</keyword>
<reference evidence="2" key="2">
    <citation type="submission" date="2020-09" db="EMBL/GenBank/DDBJ databases">
        <authorList>
            <person name="Sun Q."/>
            <person name="Sedlacek I."/>
        </authorList>
    </citation>
    <scope>NUCLEOTIDE SEQUENCE</scope>
    <source>
        <strain evidence="2">CCM 7897</strain>
    </source>
</reference>
<keyword evidence="1" id="KW-0472">Membrane</keyword>
<feature type="transmembrane region" description="Helical" evidence="1">
    <location>
        <begin position="122"/>
        <end position="143"/>
    </location>
</feature>
<keyword evidence="1" id="KW-1133">Transmembrane helix</keyword>
<comment type="caution">
    <text evidence="2">The sequence shown here is derived from an EMBL/GenBank/DDBJ whole genome shotgun (WGS) entry which is preliminary data.</text>
</comment>
<feature type="transmembrane region" description="Helical" evidence="1">
    <location>
        <begin position="37"/>
        <end position="57"/>
    </location>
</feature>
<proteinExistence type="predicted"/>
<name>A0A917BU44_9HYPH</name>
<gene>
    <name evidence="2" type="ORF">GCM10007301_15750</name>
</gene>
<accession>A0A917BU44</accession>
<dbReference type="EMBL" id="BMCT01000001">
    <property type="protein sequence ID" value="GGF56891.1"/>
    <property type="molecule type" value="Genomic_DNA"/>
</dbReference>
<protein>
    <submittedName>
        <fullName evidence="2">Uncharacterized protein</fullName>
    </submittedName>
</protein>
<reference evidence="2" key="1">
    <citation type="journal article" date="2014" name="Int. J. Syst. Evol. Microbiol.">
        <title>Complete genome sequence of Corynebacterium casei LMG S-19264T (=DSM 44701T), isolated from a smear-ripened cheese.</title>
        <authorList>
            <consortium name="US DOE Joint Genome Institute (JGI-PGF)"/>
            <person name="Walter F."/>
            <person name="Albersmeier A."/>
            <person name="Kalinowski J."/>
            <person name="Ruckert C."/>
        </authorList>
    </citation>
    <scope>NUCLEOTIDE SEQUENCE</scope>
    <source>
        <strain evidence="2">CCM 7897</strain>
    </source>
</reference>
<evidence type="ECO:0000313" key="2">
    <source>
        <dbReference type="EMBL" id="GGF56891.1"/>
    </source>
</evidence>
<evidence type="ECO:0000256" key="1">
    <source>
        <dbReference type="SAM" id="Phobius"/>
    </source>
</evidence>
<sequence>MGTQRVGLTDVHQGKPASRKRILAPLRYLVIYHPEKWKYDVVAPIVLAATLWAFYVVASPKIAFFGESGLLKFSRDILVMAVPFLVGALATVAMASSMGSLDKRARGAELYLDGKVLTLRQFVCYLLGYLSFVGIFALVMNIGAEIGRPWLSSVLAEHQTLRLSALLLGPAAFFMVMSAFLTTILWALYFLTDIVNREPPDIP</sequence>
<feature type="transmembrane region" description="Helical" evidence="1">
    <location>
        <begin position="77"/>
        <end position="101"/>
    </location>
</feature>
<dbReference type="RefSeq" id="WP_188576917.1">
    <property type="nucleotide sequence ID" value="NZ_BMCT01000001.1"/>
</dbReference>
<dbReference type="AlphaFoldDB" id="A0A917BU44"/>
<evidence type="ECO:0000313" key="3">
    <source>
        <dbReference type="Proteomes" id="UP000606044"/>
    </source>
</evidence>
<keyword evidence="1" id="KW-0812">Transmembrane</keyword>
<dbReference type="Proteomes" id="UP000606044">
    <property type="component" value="Unassembled WGS sequence"/>
</dbReference>
<feature type="transmembrane region" description="Helical" evidence="1">
    <location>
        <begin position="163"/>
        <end position="191"/>
    </location>
</feature>
<organism evidence="2 3">
    <name type="scientific">Azorhizobium oxalatiphilum</name>
    <dbReference type="NCBI Taxonomy" id="980631"/>
    <lineage>
        <taxon>Bacteria</taxon>
        <taxon>Pseudomonadati</taxon>
        <taxon>Pseudomonadota</taxon>
        <taxon>Alphaproteobacteria</taxon>
        <taxon>Hyphomicrobiales</taxon>
        <taxon>Xanthobacteraceae</taxon>
        <taxon>Azorhizobium</taxon>
    </lineage>
</organism>